<dbReference type="PANTHER" id="PTHR18952">
    <property type="entry name" value="CARBONIC ANHYDRASE"/>
    <property type="match status" value="1"/>
</dbReference>
<dbReference type="GO" id="GO:0008270">
    <property type="term" value="F:zinc ion binding"/>
    <property type="evidence" value="ECO:0007669"/>
    <property type="project" value="InterPro"/>
</dbReference>
<name>A0AAU9JGP9_9CILI</name>
<organism evidence="8 9">
    <name type="scientific">Blepharisma stoltei</name>
    <dbReference type="NCBI Taxonomy" id="1481888"/>
    <lineage>
        <taxon>Eukaryota</taxon>
        <taxon>Sar</taxon>
        <taxon>Alveolata</taxon>
        <taxon>Ciliophora</taxon>
        <taxon>Postciliodesmatophora</taxon>
        <taxon>Heterotrichea</taxon>
        <taxon>Heterotrichida</taxon>
        <taxon>Blepharismidae</taxon>
        <taxon>Blepharisma</taxon>
    </lineage>
</organism>
<feature type="domain" description="Alpha-carbonic anhydrase" evidence="7">
    <location>
        <begin position="69"/>
        <end position="300"/>
    </location>
</feature>
<keyword evidence="4" id="KW-0862">Zinc</keyword>
<sequence>MLQITINMLRLPLFVRPLLRSFSSRKFQTLTGLLAHEHFKCPHEKQHVEKLLQNLGEHETEKGEIPHESCWHYGKAEEEWDSMCQPGNYQSPINIEPHVTFKSSEILKESFHPIRTDYKPLVVKGKFTTKTFLVQGEFGSMTVNSLTEDKRIFDVLQFHFHSPAEHLINSERHDLELHIVHQERGKPHNMSVIGFLFKVDGTRNPFLDQVIQSHECLSLIDLQVLIPKDKMELYLYEGSLTTPPLLQGVLWFLMSNLYSISIDQLDFFRQNWSHNPNFANGKGNNREIKPLHDRRVIHFH</sequence>
<evidence type="ECO:0000313" key="8">
    <source>
        <dbReference type="EMBL" id="CAG9323569.1"/>
    </source>
</evidence>
<evidence type="ECO:0000256" key="4">
    <source>
        <dbReference type="ARBA" id="ARBA00022833"/>
    </source>
</evidence>
<dbReference type="AlphaFoldDB" id="A0AAU9JGP9"/>
<keyword evidence="9" id="KW-1185">Reference proteome</keyword>
<evidence type="ECO:0000313" key="9">
    <source>
        <dbReference type="Proteomes" id="UP001162131"/>
    </source>
</evidence>
<comment type="catalytic activity">
    <reaction evidence="6">
        <text>hydrogencarbonate + H(+) = CO2 + H2O</text>
        <dbReference type="Rhea" id="RHEA:10748"/>
        <dbReference type="ChEBI" id="CHEBI:15377"/>
        <dbReference type="ChEBI" id="CHEBI:15378"/>
        <dbReference type="ChEBI" id="CHEBI:16526"/>
        <dbReference type="ChEBI" id="CHEBI:17544"/>
        <dbReference type="EC" id="4.2.1.1"/>
    </reaction>
</comment>
<comment type="caution">
    <text evidence="8">The sequence shown here is derived from an EMBL/GenBank/DDBJ whole genome shotgun (WGS) entry which is preliminary data.</text>
</comment>
<dbReference type="InterPro" id="IPR023561">
    <property type="entry name" value="Carbonic_anhydrase_a-class"/>
</dbReference>
<evidence type="ECO:0000256" key="6">
    <source>
        <dbReference type="ARBA" id="ARBA00048348"/>
    </source>
</evidence>
<evidence type="ECO:0000256" key="2">
    <source>
        <dbReference type="ARBA" id="ARBA00012925"/>
    </source>
</evidence>
<dbReference type="GO" id="GO:0004089">
    <property type="term" value="F:carbonate dehydratase activity"/>
    <property type="evidence" value="ECO:0007669"/>
    <property type="project" value="UniProtKB-EC"/>
</dbReference>
<evidence type="ECO:0000256" key="5">
    <source>
        <dbReference type="ARBA" id="ARBA00023239"/>
    </source>
</evidence>
<evidence type="ECO:0000259" key="7">
    <source>
        <dbReference type="PROSITE" id="PS51144"/>
    </source>
</evidence>
<dbReference type="EC" id="4.2.1.1" evidence="2"/>
<dbReference type="Gene3D" id="3.10.200.10">
    <property type="entry name" value="Alpha carbonic anhydrase"/>
    <property type="match status" value="1"/>
</dbReference>
<keyword evidence="3" id="KW-0479">Metal-binding</keyword>
<dbReference type="PANTHER" id="PTHR18952:SF265">
    <property type="entry name" value="CARBONIC ANHYDRASE"/>
    <property type="match status" value="1"/>
</dbReference>
<accession>A0AAU9JGP9</accession>
<protein>
    <recommendedName>
        <fullName evidence="2">carbonic anhydrase</fullName>
        <ecNumber evidence="2">4.2.1.1</ecNumber>
    </recommendedName>
</protein>
<dbReference type="InterPro" id="IPR001148">
    <property type="entry name" value="CA_dom"/>
</dbReference>
<evidence type="ECO:0000256" key="1">
    <source>
        <dbReference type="ARBA" id="ARBA00010718"/>
    </source>
</evidence>
<dbReference type="Proteomes" id="UP001162131">
    <property type="component" value="Unassembled WGS sequence"/>
</dbReference>
<dbReference type="PROSITE" id="PS51144">
    <property type="entry name" value="ALPHA_CA_2"/>
    <property type="match status" value="1"/>
</dbReference>
<evidence type="ECO:0000256" key="3">
    <source>
        <dbReference type="ARBA" id="ARBA00022723"/>
    </source>
</evidence>
<dbReference type="SUPFAM" id="SSF51069">
    <property type="entry name" value="Carbonic anhydrase"/>
    <property type="match status" value="1"/>
</dbReference>
<gene>
    <name evidence="8" type="ORF">BSTOLATCC_MIC34218</name>
</gene>
<dbReference type="Pfam" id="PF00194">
    <property type="entry name" value="Carb_anhydrase"/>
    <property type="match status" value="1"/>
</dbReference>
<dbReference type="InterPro" id="IPR036398">
    <property type="entry name" value="CA_dom_sf"/>
</dbReference>
<dbReference type="CDD" id="cd03124">
    <property type="entry name" value="alpha_CA_prokaryotic_like"/>
    <property type="match status" value="1"/>
</dbReference>
<reference evidence="8" key="1">
    <citation type="submission" date="2021-09" db="EMBL/GenBank/DDBJ databases">
        <authorList>
            <consortium name="AG Swart"/>
            <person name="Singh M."/>
            <person name="Singh A."/>
            <person name="Seah K."/>
            <person name="Emmerich C."/>
        </authorList>
    </citation>
    <scope>NUCLEOTIDE SEQUENCE</scope>
    <source>
        <strain evidence="8">ATCC30299</strain>
    </source>
</reference>
<dbReference type="InterPro" id="IPR041891">
    <property type="entry name" value="Alpha_CA_prokaryot-like"/>
</dbReference>
<dbReference type="EMBL" id="CAJZBQ010000034">
    <property type="protein sequence ID" value="CAG9323569.1"/>
    <property type="molecule type" value="Genomic_DNA"/>
</dbReference>
<keyword evidence="5" id="KW-0456">Lyase</keyword>
<proteinExistence type="inferred from homology"/>
<dbReference type="SMART" id="SM01057">
    <property type="entry name" value="Carb_anhydrase"/>
    <property type="match status" value="1"/>
</dbReference>
<comment type="similarity">
    <text evidence="1">Belongs to the alpha-carbonic anhydrase family.</text>
</comment>